<dbReference type="CDD" id="cd12105">
    <property type="entry name" value="HmuY"/>
    <property type="match status" value="1"/>
</dbReference>
<comment type="caution">
    <text evidence="2">The sequence shown here is derived from an EMBL/GenBank/DDBJ whole genome shotgun (WGS) entry which is preliminary data.</text>
</comment>
<reference evidence="2" key="1">
    <citation type="submission" date="2023-06" db="EMBL/GenBank/DDBJ databases">
        <title>Robiginitalea aurantiacus sp. nov. and Algoriphagus sediminis sp. nov., isolated from coastal sediment.</title>
        <authorList>
            <person name="Zhou Z.Y."/>
            <person name="An J."/>
            <person name="Jia Y.W."/>
            <person name="Du Z.J."/>
        </authorList>
    </citation>
    <scope>NUCLEOTIDE SEQUENCE</scope>
    <source>
        <strain evidence="2">C2-7</strain>
    </source>
</reference>
<proteinExistence type="predicted"/>
<name>A0ABT7YF82_9BACT</name>
<dbReference type="InterPro" id="IPR025921">
    <property type="entry name" value="HmuY"/>
</dbReference>
<keyword evidence="3" id="KW-1185">Reference proteome</keyword>
<dbReference type="Pfam" id="PF14064">
    <property type="entry name" value="HmuY"/>
    <property type="match status" value="1"/>
</dbReference>
<dbReference type="EMBL" id="JAUEPH010000006">
    <property type="protein sequence ID" value="MDN3205188.1"/>
    <property type="molecule type" value="Genomic_DNA"/>
</dbReference>
<sequence length="203" mass="22093">MKTSIKQLAISALALTLFTACSEGDDPLPIVPVETQMVQDFEAPNDVIDRTTGTIVEERPFQYFSLEQNAQVSEGDDWDLAFKGTTIRVNATKNVSAAIVTGIFDQIDSVPADASFASDTETELAIPTGGGNGWYNYNPALNTITPIPGRVILVKTTEGNFVKMEILSYYKGNPPVAEIDPFTTPSAHYTFRFALQPNGSTEF</sequence>
<organism evidence="2 3">
    <name type="scientific">Algoriphagus sediminis</name>
    <dbReference type="NCBI Taxonomy" id="3057113"/>
    <lineage>
        <taxon>Bacteria</taxon>
        <taxon>Pseudomonadati</taxon>
        <taxon>Bacteroidota</taxon>
        <taxon>Cytophagia</taxon>
        <taxon>Cytophagales</taxon>
        <taxon>Cyclobacteriaceae</taxon>
        <taxon>Algoriphagus</taxon>
    </lineage>
</organism>
<feature type="chain" id="PRO_5045329636" evidence="1">
    <location>
        <begin position="23"/>
        <end position="203"/>
    </location>
</feature>
<keyword evidence="1" id="KW-0732">Signal</keyword>
<feature type="signal peptide" evidence="1">
    <location>
        <begin position="1"/>
        <end position="22"/>
    </location>
</feature>
<evidence type="ECO:0000256" key="1">
    <source>
        <dbReference type="SAM" id="SignalP"/>
    </source>
</evidence>
<dbReference type="RefSeq" id="WP_290001253.1">
    <property type="nucleotide sequence ID" value="NZ_JAUEPH010000006.1"/>
</dbReference>
<dbReference type="Proteomes" id="UP001171916">
    <property type="component" value="Unassembled WGS sequence"/>
</dbReference>
<accession>A0ABT7YF82</accession>
<protein>
    <submittedName>
        <fullName evidence="2">HmuY family protein</fullName>
    </submittedName>
</protein>
<evidence type="ECO:0000313" key="2">
    <source>
        <dbReference type="EMBL" id="MDN3205188.1"/>
    </source>
</evidence>
<gene>
    <name evidence="2" type="ORF">QVH07_13575</name>
</gene>
<evidence type="ECO:0000313" key="3">
    <source>
        <dbReference type="Proteomes" id="UP001171916"/>
    </source>
</evidence>
<dbReference type="PROSITE" id="PS51257">
    <property type="entry name" value="PROKAR_LIPOPROTEIN"/>
    <property type="match status" value="1"/>
</dbReference>